<feature type="compositionally biased region" description="Basic and acidic residues" evidence="2">
    <location>
        <begin position="17"/>
        <end position="26"/>
    </location>
</feature>
<dbReference type="KEGG" id="gtt:GUITHDRAFT_110267"/>
<dbReference type="PaxDb" id="55529-EKX43813"/>
<accession>L1J5L0</accession>
<reference evidence="4" key="3">
    <citation type="submission" date="2015-06" db="UniProtKB">
        <authorList>
            <consortium name="EnsemblProtists"/>
        </authorList>
    </citation>
    <scope>IDENTIFICATION</scope>
</reference>
<evidence type="ECO:0000256" key="1">
    <source>
        <dbReference type="SAM" id="Coils"/>
    </source>
</evidence>
<evidence type="ECO:0000313" key="3">
    <source>
        <dbReference type="EMBL" id="EKX43813.1"/>
    </source>
</evidence>
<keyword evidence="1" id="KW-0175">Coiled coil</keyword>
<keyword evidence="5" id="KW-1185">Reference proteome</keyword>
<name>L1J5L0_GUITC</name>
<gene>
    <name evidence="3" type="ORF">GUITHDRAFT_110267</name>
</gene>
<reference evidence="3 5" key="1">
    <citation type="journal article" date="2012" name="Nature">
        <title>Algal genomes reveal evolutionary mosaicism and the fate of nucleomorphs.</title>
        <authorList>
            <consortium name="DOE Joint Genome Institute"/>
            <person name="Curtis B.A."/>
            <person name="Tanifuji G."/>
            <person name="Burki F."/>
            <person name="Gruber A."/>
            <person name="Irimia M."/>
            <person name="Maruyama S."/>
            <person name="Arias M.C."/>
            <person name="Ball S.G."/>
            <person name="Gile G.H."/>
            <person name="Hirakawa Y."/>
            <person name="Hopkins J.F."/>
            <person name="Kuo A."/>
            <person name="Rensing S.A."/>
            <person name="Schmutz J."/>
            <person name="Symeonidi A."/>
            <person name="Elias M."/>
            <person name="Eveleigh R.J."/>
            <person name="Herman E.K."/>
            <person name="Klute M.J."/>
            <person name="Nakayama T."/>
            <person name="Obornik M."/>
            <person name="Reyes-Prieto A."/>
            <person name="Armbrust E.V."/>
            <person name="Aves S.J."/>
            <person name="Beiko R.G."/>
            <person name="Coutinho P."/>
            <person name="Dacks J.B."/>
            <person name="Durnford D.G."/>
            <person name="Fast N.M."/>
            <person name="Green B.R."/>
            <person name="Grisdale C.J."/>
            <person name="Hempel F."/>
            <person name="Henrissat B."/>
            <person name="Hoppner M.P."/>
            <person name="Ishida K."/>
            <person name="Kim E."/>
            <person name="Koreny L."/>
            <person name="Kroth P.G."/>
            <person name="Liu Y."/>
            <person name="Malik S.B."/>
            <person name="Maier U.G."/>
            <person name="McRose D."/>
            <person name="Mock T."/>
            <person name="Neilson J.A."/>
            <person name="Onodera N.T."/>
            <person name="Poole A.M."/>
            <person name="Pritham E.J."/>
            <person name="Richards T.A."/>
            <person name="Rocap G."/>
            <person name="Roy S.W."/>
            <person name="Sarai C."/>
            <person name="Schaack S."/>
            <person name="Shirato S."/>
            <person name="Slamovits C.H."/>
            <person name="Spencer D.F."/>
            <person name="Suzuki S."/>
            <person name="Worden A.Z."/>
            <person name="Zauner S."/>
            <person name="Barry K."/>
            <person name="Bell C."/>
            <person name="Bharti A.K."/>
            <person name="Crow J.A."/>
            <person name="Grimwood J."/>
            <person name="Kramer R."/>
            <person name="Lindquist E."/>
            <person name="Lucas S."/>
            <person name="Salamov A."/>
            <person name="McFadden G.I."/>
            <person name="Lane C.E."/>
            <person name="Keeling P.J."/>
            <person name="Gray M.W."/>
            <person name="Grigoriev I.V."/>
            <person name="Archibald J.M."/>
        </authorList>
    </citation>
    <scope>NUCLEOTIDE SEQUENCE</scope>
    <source>
        <strain evidence="3 5">CCMP2712</strain>
    </source>
</reference>
<evidence type="ECO:0000313" key="4">
    <source>
        <dbReference type="EnsemblProtists" id="EKX43813"/>
    </source>
</evidence>
<sequence>MLDMRLELRDAEAYEKKKNATARDGHAWGGGRGGDSGDARKTLNATNGALGRCREGEVATMLVDARRHCRDLERCLVLLQNEERNKQEQATRISNYWERKHDQERRLSLKSTVFSRWRVNAKDTIILRLRRELEQASKKEKEHQAAKIHADALLETSRRRIRSLELLVSDAQAQGVKMAAGAHADVQAHVQAIRREERKASEKRLAEMKAQMMEEVWQVEEERILQVQDLQKELELERRAHEIILRKRRFE</sequence>
<dbReference type="HOGENOM" id="CLU_1108818_0_0_1"/>
<dbReference type="EnsemblProtists" id="EKX43813">
    <property type="protein sequence ID" value="EKX43813"/>
    <property type="gene ID" value="GUITHDRAFT_110267"/>
</dbReference>
<protein>
    <submittedName>
        <fullName evidence="3 4">Uncharacterized protein</fullName>
    </submittedName>
</protein>
<evidence type="ECO:0000313" key="5">
    <source>
        <dbReference type="Proteomes" id="UP000011087"/>
    </source>
</evidence>
<feature type="coiled-coil region" evidence="1">
    <location>
        <begin position="126"/>
        <end position="174"/>
    </location>
</feature>
<proteinExistence type="predicted"/>
<dbReference type="GeneID" id="17300411"/>
<dbReference type="RefSeq" id="XP_005830793.1">
    <property type="nucleotide sequence ID" value="XM_005830736.1"/>
</dbReference>
<reference evidence="5" key="2">
    <citation type="submission" date="2012-11" db="EMBL/GenBank/DDBJ databases">
        <authorList>
            <person name="Kuo A."/>
            <person name="Curtis B.A."/>
            <person name="Tanifuji G."/>
            <person name="Burki F."/>
            <person name="Gruber A."/>
            <person name="Irimia M."/>
            <person name="Maruyama S."/>
            <person name="Arias M.C."/>
            <person name="Ball S.G."/>
            <person name="Gile G.H."/>
            <person name="Hirakawa Y."/>
            <person name="Hopkins J.F."/>
            <person name="Rensing S.A."/>
            <person name="Schmutz J."/>
            <person name="Symeonidi A."/>
            <person name="Elias M."/>
            <person name="Eveleigh R.J."/>
            <person name="Herman E.K."/>
            <person name="Klute M.J."/>
            <person name="Nakayama T."/>
            <person name="Obornik M."/>
            <person name="Reyes-Prieto A."/>
            <person name="Armbrust E.V."/>
            <person name="Aves S.J."/>
            <person name="Beiko R.G."/>
            <person name="Coutinho P."/>
            <person name="Dacks J.B."/>
            <person name="Durnford D.G."/>
            <person name="Fast N.M."/>
            <person name="Green B.R."/>
            <person name="Grisdale C."/>
            <person name="Hempe F."/>
            <person name="Henrissat B."/>
            <person name="Hoppner M.P."/>
            <person name="Ishida K.-I."/>
            <person name="Kim E."/>
            <person name="Koreny L."/>
            <person name="Kroth P.G."/>
            <person name="Liu Y."/>
            <person name="Malik S.-B."/>
            <person name="Maier U.G."/>
            <person name="McRose D."/>
            <person name="Mock T."/>
            <person name="Neilson J.A."/>
            <person name="Onodera N.T."/>
            <person name="Poole A.M."/>
            <person name="Pritham E.J."/>
            <person name="Richards T.A."/>
            <person name="Rocap G."/>
            <person name="Roy S.W."/>
            <person name="Sarai C."/>
            <person name="Schaack S."/>
            <person name="Shirato S."/>
            <person name="Slamovits C.H."/>
            <person name="Spencer D.F."/>
            <person name="Suzuki S."/>
            <person name="Worden A.Z."/>
            <person name="Zauner S."/>
            <person name="Barry K."/>
            <person name="Bell C."/>
            <person name="Bharti A.K."/>
            <person name="Crow J.A."/>
            <person name="Grimwood J."/>
            <person name="Kramer R."/>
            <person name="Lindquist E."/>
            <person name="Lucas S."/>
            <person name="Salamov A."/>
            <person name="McFadden G.I."/>
            <person name="Lane C.E."/>
            <person name="Keeling P.J."/>
            <person name="Gray M.W."/>
            <person name="Grigoriev I.V."/>
            <person name="Archibald J.M."/>
        </authorList>
    </citation>
    <scope>NUCLEOTIDE SEQUENCE</scope>
    <source>
        <strain evidence="5">CCMP2712</strain>
    </source>
</reference>
<organism evidence="3">
    <name type="scientific">Guillardia theta (strain CCMP2712)</name>
    <name type="common">Cryptophyte</name>
    <dbReference type="NCBI Taxonomy" id="905079"/>
    <lineage>
        <taxon>Eukaryota</taxon>
        <taxon>Cryptophyceae</taxon>
        <taxon>Pyrenomonadales</taxon>
        <taxon>Geminigeraceae</taxon>
        <taxon>Guillardia</taxon>
    </lineage>
</organism>
<dbReference type="AlphaFoldDB" id="L1J5L0"/>
<dbReference type="EMBL" id="JH993008">
    <property type="protein sequence ID" value="EKX43813.1"/>
    <property type="molecule type" value="Genomic_DNA"/>
</dbReference>
<feature type="region of interest" description="Disordered" evidence="2">
    <location>
        <begin position="17"/>
        <end position="39"/>
    </location>
</feature>
<dbReference type="Proteomes" id="UP000011087">
    <property type="component" value="Unassembled WGS sequence"/>
</dbReference>
<evidence type="ECO:0000256" key="2">
    <source>
        <dbReference type="SAM" id="MobiDB-lite"/>
    </source>
</evidence>